<gene>
    <name evidence="1" type="ORF">FWILDA_LOCUS4416</name>
</gene>
<dbReference type="InterPro" id="IPR032675">
    <property type="entry name" value="LRR_dom_sf"/>
</dbReference>
<dbReference type="Gene3D" id="3.80.10.10">
    <property type="entry name" value="Ribonuclease Inhibitor"/>
    <property type="match status" value="1"/>
</dbReference>
<keyword evidence="2" id="KW-1185">Reference proteome</keyword>
<dbReference type="SUPFAM" id="SSF52047">
    <property type="entry name" value="RNI-like"/>
    <property type="match status" value="1"/>
</dbReference>
<dbReference type="EMBL" id="CAMKVN010000657">
    <property type="protein sequence ID" value="CAI2170107.1"/>
    <property type="molecule type" value="Genomic_DNA"/>
</dbReference>
<protein>
    <submittedName>
        <fullName evidence="1">10245_t:CDS:1</fullName>
    </submittedName>
</protein>
<accession>A0A9W4WT41</accession>
<sequence length="572" mass="66636">MSRQQLIPECLENILINLSETKDLYSCLMVNRFWCAVVVPYLWRYPFKTAGTSKERCNKVTRTYLSCVSEDSRKKLIDAGINLSEYPRRPLFDYVSYLQGLIIDQSTFDVIPLIFRLKKNNISSHEIHQRIQVMSAHEEWILQSQKHLVEQELAKVLLRGCTRLHSLEIYQCEFLSNLIPKILSFSQYNSSSSSTASLLFKNPSSPTNPSPQKLFHALREFSCGSLNDNKPTYDFLMMMSSHCKFINTIKVHDINSMRLGKALASVVSAQDCLTCLDLNYSNSYDFSTYEHIFQSLFDDQYNQIQLPSHLQNLFPLSPNSSIKKKFSSTSPSLSRLKLSKTNLHNIKKHILDHMIKKCDKLQSLELDHCTSINSLTPLQHSLTNLNNLKVTCYDQDLDFITEFFQASNINLRNIYLSWKTNSPPFNPISLYTLPTISSYNLEESFKRIQLLTNYCTQVRNLYLEVVTPQELLLIFRFLIHVQKLSVTFNEQTNWDEMMDELGENIPKELQWIGIRNRKELPFSVKGLQIFLERVKETNGDLELYFQSAQQTYLDETKKYEFKIINYAGDFNW</sequence>
<comment type="caution">
    <text evidence="1">The sequence shown here is derived from an EMBL/GenBank/DDBJ whole genome shotgun (WGS) entry which is preliminary data.</text>
</comment>
<dbReference type="AlphaFoldDB" id="A0A9W4WT41"/>
<name>A0A9W4WT41_9GLOM</name>
<proteinExistence type="predicted"/>
<evidence type="ECO:0000313" key="1">
    <source>
        <dbReference type="EMBL" id="CAI2170107.1"/>
    </source>
</evidence>
<organism evidence="1 2">
    <name type="scientific">Funneliformis geosporum</name>
    <dbReference type="NCBI Taxonomy" id="1117311"/>
    <lineage>
        <taxon>Eukaryota</taxon>
        <taxon>Fungi</taxon>
        <taxon>Fungi incertae sedis</taxon>
        <taxon>Mucoromycota</taxon>
        <taxon>Glomeromycotina</taxon>
        <taxon>Glomeromycetes</taxon>
        <taxon>Glomerales</taxon>
        <taxon>Glomeraceae</taxon>
        <taxon>Funneliformis</taxon>
    </lineage>
</organism>
<reference evidence="1" key="1">
    <citation type="submission" date="2022-08" db="EMBL/GenBank/DDBJ databases">
        <authorList>
            <person name="Kallberg Y."/>
            <person name="Tangrot J."/>
            <person name="Rosling A."/>
        </authorList>
    </citation>
    <scope>NUCLEOTIDE SEQUENCE</scope>
    <source>
        <strain evidence="1">Wild A</strain>
    </source>
</reference>
<evidence type="ECO:0000313" key="2">
    <source>
        <dbReference type="Proteomes" id="UP001153678"/>
    </source>
</evidence>
<dbReference type="OrthoDB" id="2360563at2759"/>
<dbReference type="Proteomes" id="UP001153678">
    <property type="component" value="Unassembled WGS sequence"/>
</dbReference>